<dbReference type="GO" id="GO:0030158">
    <property type="term" value="F:protein xylosyltransferase activity"/>
    <property type="evidence" value="ECO:0007669"/>
    <property type="project" value="UniProtKB-EC"/>
</dbReference>
<comment type="similarity">
    <text evidence="5">Belongs to the glycosyltransferase 14 family. XylT subfamily.</text>
</comment>
<organism evidence="22 23">
    <name type="scientific">Chrysophaeum taylorii</name>
    <dbReference type="NCBI Taxonomy" id="2483200"/>
    <lineage>
        <taxon>Eukaryota</taxon>
        <taxon>Sar</taxon>
        <taxon>Stramenopiles</taxon>
        <taxon>Ochrophyta</taxon>
        <taxon>Pelagophyceae</taxon>
        <taxon>Pelagomonadales</taxon>
        <taxon>Pelagomonadaceae</taxon>
        <taxon>Chrysophaeum</taxon>
    </lineage>
</organism>
<keyword evidence="12" id="KW-0735">Signal-anchor</keyword>
<accession>A0AAD7UEJ7</accession>
<dbReference type="GO" id="GO:0046872">
    <property type="term" value="F:metal ion binding"/>
    <property type="evidence" value="ECO:0007669"/>
    <property type="project" value="UniProtKB-KW"/>
</dbReference>
<evidence type="ECO:0000313" key="23">
    <source>
        <dbReference type="Proteomes" id="UP001230188"/>
    </source>
</evidence>
<evidence type="ECO:0000256" key="8">
    <source>
        <dbReference type="ARBA" id="ARBA00022679"/>
    </source>
</evidence>
<evidence type="ECO:0000256" key="19">
    <source>
        <dbReference type="ARBA" id="ARBA00047847"/>
    </source>
</evidence>
<comment type="subcellular location">
    <subcellularLocation>
        <location evidence="2">Endoplasmic reticulum membrane</location>
        <topology evidence="2">Single-pass type II membrane protein</topology>
    </subcellularLocation>
    <subcellularLocation>
        <location evidence="1">Golgi apparatus membrane</location>
        <topology evidence="1">Single-pass type II membrane protein</topology>
    </subcellularLocation>
</comment>
<dbReference type="InterPro" id="IPR043538">
    <property type="entry name" value="XYLT"/>
</dbReference>
<evidence type="ECO:0000256" key="13">
    <source>
        <dbReference type="ARBA" id="ARBA00022989"/>
    </source>
</evidence>
<dbReference type="AlphaFoldDB" id="A0AAD7UEJ7"/>
<evidence type="ECO:0000256" key="15">
    <source>
        <dbReference type="ARBA" id="ARBA00023136"/>
    </source>
</evidence>
<evidence type="ECO:0000256" key="18">
    <source>
        <dbReference type="ARBA" id="ARBA00042865"/>
    </source>
</evidence>
<evidence type="ECO:0000256" key="9">
    <source>
        <dbReference type="ARBA" id="ARBA00022692"/>
    </source>
</evidence>
<dbReference type="GO" id="GO:0005789">
    <property type="term" value="C:endoplasmic reticulum membrane"/>
    <property type="evidence" value="ECO:0007669"/>
    <property type="project" value="UniProtKB-SubCell"/>
</dbReference>
<keyword evidence="17" id="KW-0325">Glycoprotein</keyword>
<keyword evidence="16" id="KW-1015">Disulfide bond</keyword>
<keyword evidence="9" id="KW-0812">Transmembrane</keyword>
<evidence type="ECO:0000256" key="11">
    <source>
        <dbReference type="ARBA" id="ARBA00022824"/>
    </source>
</evidence>
<keyword evidence="15" id="KW-0472">Membrane</keyword>
<comment type="pathway">
    <text evidence="4">Glycan metabolism; heparan sulfate biosynthesis.</text>
</comment>
<comment type="pathway">
    <text evidence="3">Glycan metabolism; chondroitin sulfate biosynthesis.</text>
</comment>
<evidence type="ECO:0000256" key="14">
    <source>
        <dbReference type="ARBA" id="ARBA00023034"/>
    </source>
</evidence>
<comment type="catalytic activity">
    <reaction evidence="19">
        <text>UDP-alpha-D-xylose + L-seryl-[protein] = 3-O-(beta-D-xylosyl)-L-seryl-[protein] + UDP + H(+)</text>
        <dbReference type="Rhea" id="RHEA:50192"/>
        <dbReference type="Rhea" id="RHEA-COMP:9863"/>
        <dbReference type="Rhea" id="RHEA-COMP:12567"/>
        <dbReference type="ChEBI" id="CHEBI:15378"/>
        <dbReference type="ChEBI" id="CHEBI:29999"/>
        <dbReference type="ChEBI" id="CHEBI:57632"/>
        <dbReference type="ChEBI" id="CHEBI:58223"/>
        <dbReference type="ChEBI" id="CHEBI:132085"/>
        <dbReference type="EC" id="2.4.2.26"/>
    </reaction>
</comment>
<evidence type="ECO:0000256" key="7">
    <source>
        <dbReference type="ARBA" id="ARBA00022676"/>
    </source>
</evidence>
<gene>
    <name evidence="22" type="ORF">CTAYLR_002629</name>
</gene>
<evidence type="ECO:0000256" key="6">
    <source>
        <dbReference type="ARBA" id="ARBA00011972"/>
    </source>
</evidence>
<dbReference type="PANTHER" id="PTHR46025:SF3">
    <property type="entry name" value="XYLOSYLTRANSFERASE OXT"/>
    <property type="match status" value="1"/>
</dbReference>
<evidence type="ECO:0000256" key="17">
    <source>
        <dbReference type="ARBA" id="ARBA00023180"/>
    </source>
</evidence>
<dbReference type="Proteomes" id="UP001230188">
    <property type="component" value="Unassembled WGS sequence"/>
</dbReference>
<dbReference type="GO" id="GO:0015012">
    <property type="term" value="P:heparan sulfate proteoglycan biosynthetic process"/>
    <property type="evidence" value="ECO:0007669"/>
    <property type="project" value="TreeGrafter"/>
</dbReference>
<name>A0AAD7UEJ7_9STRA</name>
<proteinExistence type="inferred from homology"/>
<keyword evidence="13" id="KW-1133">Transmembrane helix</keyword>
<dbReference type="Pfam" id="PF02485">
    <property type="entry name" value="Branch"/>
    <property type="match status" value="1"/>
</dbReference>
<dbReference type="InterPro" id="IPR003406">
    <property type="entry name" value="Glyco_trans_14"/>
</dbReference>
<feature type="region of interest" description="Disordered" evidence="20">
    <location>
        <begin position="619"/>
        <end position="644"/>
    </location>
</feature>
<reference evidence="22" key="1">
    <citation type="submission" date="2023-01" db="EMBL/GenBank/DDBJ databases">
        <title>Metagenome sequencing of chrysophaentin producing Chrysophaeum taylorii.</title>
        <authorList>
            <person name="Davison J."/>
            <person name="Bewley C."/>
        </authorList>
    </citation>
    <scope>NUCLEOTIDE SEQUENCE</scope>
    <source>
        <strain evidence="22">NIES-1699</strain>
    </source>
</reference>
<dbReference type="InterPro" id="IPR035992">
    <property type="entry name" value="Ricin_B-like_lectins"/>
</dbReference>
<keyword evidence="14" id="KW-0333">Golgi apparatus</keyword>
<evidence type="ECO:0000256" key="20">
    <source>
        <dbReference type="SAM" id="MobiDB-lite"/>
    </source>
</evidence>
<keyword evidence="11" id="KW-0256">Endoplasmic reticulum</keyword>
<dbReference type="SUPFAM" id="SSF50370">
    <property type="entry name" value="Ricin B-like lectins"/>
    <property type="match status" value="1"/>
</dbReference>
<dbReference type="GO" id="GO:0000139">
    <property type="term" value="C:Golgi membrane"/>
    <property type="evidence" value="ECO:0007669"/>
    <property type="project" value="UniProtKB-SubCell"/>
</dbReference>
<evidence type="ECO:0000256" key="21">
    <source>
        <dbReference type="SAM" id="SignalP"/>
    </source>
</evidence>
<evidence type="ECO:0000256" key="16">
    <source>
        <dbReference type="ARBA" id="ARBA00023157"/>
    </source>
</evidence>
<evidence type="ECO:0000256" key="3">
    <source>
        <dbReference type="ARBA" id="ARBA00004840"/>
    </source>
</evidence>
<evidence type="ECO:0000256" key="10">
    <source>
        <dbReference type="ARBA" id="ARBA00022723"/>
    </source>
</evidence>
<feature type="chain" id="PRO_5042070563" description="protein xylosyltransferase" evidence="21">
    <location>
        <begin position="19"/>
        <end position="644"/>
    </location>
</feature>
<keyword evidence="23" id="KW-1185">Reference proteome</keyword>
<feature type="signal peptide" evidence="21">
    <location>
        <begin position="1"/>
        <end position="18"/>
    </location>
</feature>
<keyword evidence="21" id="KW-0732">Signal</keyword>
<evidence type="ECO:0000256" key="12">
    <source>
        <dbReference type="ARBA" id="ARBA00022968"/>
    </source>
</evidence>
<comment type="caution">
    <text evidence="22">The sequence shown here is derived from an EMBL/GenBank/DDBJ whole genome shotgun (WGS) entry which is preliminary data.</text>
</comment>
<keyword evidence="8" id="KW-0808">Transferase</keyword>
<protein>
    <recommendedName>
        <fullName evidence="6">protein xylosyltransferase</fullName>
        <ecNumber evidence="6">2.4.2.26</ecNumber>
    </recommendedName>
    <alternativeName>
        <fullName evidence="18">Peptide O-xylosyltransferase</fullName>
    </alternativeName>
</protein>
<evidence type="ECO:0000313" key="22">
    <source>
        <dbReference type="EMBL" id="KAJ8602834.1"/>
    </source>
</evidence>
<dbReference type="EC" id="2.4.2.26" evidence="6"/>
<dbReference type="GO" id="GO:0050650">
    <property type="term" value="P:chondroitin sulfate proteoglycan biosynthetic process"/>
    <property type="evidence" value="ECO:0007669"/>
    <property type="project" value="TreeGrafter"/>
</dbReference>
<sequence length="644" mass="73034">MWRRWWWWLIVDVVVVWAREYSDDEYKKLGEILVSPLERLAHKKLRSLLADTESFECRELVKARYSEVYSRVLKEDWLPFESHTFKSECPMGSENPKSEGIPAAEIRLCYVLLVHEEPEQAKRLISTLQEEDERHSFVVHVDLKAHETYAELKRWSRSRVLVMESGRANVTWGGFNVVRATLNAMDSALEAFEFDWIVTVSGYTYPLVSNAQIRATLAKYPRDTEFVEIRPMPNEPSPRAWHQFVECDNKMRRIYRLAPPHGIHMYMGSQWMIVTPKFARYVVGDSLRAADRRAKTMQQAGGHDPAVLSDAPVVASSFAADYERYGVFTMVADENFFVTVLKNSPFCAKHENDNFLHVQFDRWENEKPQAAGQKCLQPNPRHCGRSPTTLTLDYLPVLELGGALFARKFDSRKDAAILDAVDTLRSRPPVSRTQHFSNVRLAWRPRYPGGAPRTELCVAVGAPKQQRYVRDVFFEPCDATRDSQRFGLGPCSTDGTIALGSGGPANVTTGEFAPAPFCPIYNAKFEPHDACLDLEREQIVPGTSIIAYACSGRWNQLFGFGAPETPPGKPKPGHVFISVPYAFHKPKELCLEATYPTIKVQECDDTKIEQLFHLELVVAGDDDDDDDDDNNNGPATQKDPPPDL</sequence>
<keyword evidence="10" id="KW-0479">Metal-binding</keyword>
<feature type="compositionally biased region" description="Acidic residues" evidence="20">
    <location>
        <begin position="620"/>
        <end position="630"/>
    </location>
</feature>
<dbReference type="EMBL" id="JAQMWT010000366">
    <property type="protein sequence ID" value="KAJ8602834.1"/>
    <property type="molecule type" value="Genomic_DNA"/>
</dbReference>
<evidence type="ECO:0000256" key="4">
    <source>
        <dbReference type="ARBA" id="ARBA00005093"/>
    </source>
</evidence>
<dbReference type="PANTHER" id="PTHR46025">
    <property type="entry name" value="XYLOSYLTRANSFERASE OXT"/>
    <property type="match status" value="1"/>
</dbReference>
<evidence type="ECO:0000256" key="1">
    <source>
        <dbReference type="ARBA" id="ARBA00004323"/>
    </source>
</evidence>
<keyword evidence="7" id="KW-0328">Glycosyltransferase</keyword>
<evidence type="ECO:0000256" key="2">
    <source>
        <dbReference type="ARBA" id="ARBA00004648"/>
    </source>
</evidence>
<evidence type="ECO:0000256" key="5">
    <source>
        <dbReference type="ARBA" id="ARBA00010195"/>
    </source>
</evidence>